<comment type="similarity">
    <text evidence="6">Belongs to the Vsr family.</text>
</comment>
<proteinExistence type="inferred from homology"/>
<keyword evidence="5" id="KW-0234">DNA repair</keyword>
<evidence type="ECO:0000256" key="1">
    <source>
        <dbReference type="ARBA" id="ARBA00022722"/>
    </source>
</evidence>
<keyword evidence="3" id="KW-0227">DNA damage</keyword>
<dbReference type="RefSeq" id="WP_246477923.1">
    <property type="nucleotide sequence ID" value="NZ_JACHMO010000001.1"/>
</dbReference>
<keyword evidence="1" id="KW-0540">Nuclease</keyword>
<keyword evidence="4 8" id="KW-0378">Hydrolase</keyword>
<gene>
    <name evidence="8" type="ORF">F4560_007071</name>
</gene>
<feature type="region of interest" description="Disordered" evidence="7">
    <location>
        <begin position="1"/>
        <end position="25"/>
    </location>
</feature>
<dbReference type="GO" id="GO:0006298">
    <property type="term" value="P:mismatch repair"/>
    <property type="evidence" value="ECO:0007669"/>
    <property type="project" value="InterPro"/>
</dbReference>
<evidence type="ECO:0000256" key="2">
    <source>
        <dbReference type="ARBA" id="ARBA00022759"/>
    </source>
</evidence>
<dbReference type="NCBIfam" id="TIGR00632">
    <property type="entry name" value="vsr"/>
    <property type="match status" value="1"/>
</dbReference>
<protein>
    <submittedName>
        <fullName evidence="8">DNA mismatch endonuclease (Patch repair protein)</fullName>
        <ecNumber evidence="8">3.1.-.-</ecNumber>
    </submittedName>
</protein>
<dbReference type="InterPro" id="IPR004603">
    <property type="entry name" value="DNA_mismatch_endonuc_vsr"/>
</dbReference>
<evidence type="ECO:0000256" key="7">
    <source>
        <dbReference type="SAM" id="MobiDB-lite"/>
    </source>
</evidence>
<evidence type="ECO:0000256" key="5">
    <source>
        <dbReference type="ARBA" id="ARBA00023204"/>
    </source>
</evidence>
<feature type="compositionally biased region" description="Polar residues" evidence="7">
    <location>
        <begin position="1"/>
        <end position="19"/>
    </location>
</feature>
<dbReference type="SUPFAM" id="SSF52980">
    <property type="entry name" value="Restriction endonuclease-like"/>
    <property type="match status" value="1"/>
</dbReference>
<dbReference type="CDD" id="cd00221">
    <property type="entry name" value="Vsr"/>
    <property type="match status" value="1"/>
</dbReference>
<evidence type="ECO:0000256" key="6">
    <source>
        <dbReference type="ARBA" id="ARBA00029466"/>
    </source>
</evidence>
<dbReference type="Gene3D" id="3.40.960.10">
    <property type="entry name" value="VSR Endonuclease"/>
    <property type="match status" value="1"/>
</dbReference>
<comment type="caution">
    <text evidence="8">The sequence shown here is derived from an EMBL/GenBank/DDBJ whole genome shotgun (WGS) entry which is preliminary data.</text>
</comment>
<keyword evidence="9" id="KW-1185">Reference proteome</keyword>
<evidence type="ECO:0000313" key="8">
    <source>
        <dbReference type="EMBL" id="MBB5807303.1"/>
    </source>
</evidence>
<dbReference type="AlphaFoldDB" id="A0A7W9HRX3"/>
<dbReference type="InterPro" id="IPR011335">
    <property type="entry name" value="Restrct_endonuc-II-like"/>
</dbReference>
<dbReference type="GO" id="GO:0004519">
    <property type="term" value="F:endonuclease activity"/>
    <property type="evidence" value="ECO:0007669"/>
    <property type="project" value="UniProtKB-KW"/>
</dbReference>
<dbReference type="EC" id="3.1.-.-" evidence="8"/>
<dbReference type="EMBL" id="JACHMO010000001">
    <property type="protein sequence ID" value="MBB5807303.1"/>
    <property type="molecule type" value="Genomic_DNA"/>
</dbReference>
<name>A0A7W9HRX3_9PSEU</name>
<sequence length="143" mass="16401">MPEASWATSGATRKSMQANRSRDTKPELRLRKALYAMGLRYRVCTRPLPDVRRTVDIVFRRAKVAVEIRGCFWHGCPQHYRAPSSNSGYWSEKVQRNMRRDADTAARLAEAGWTLTVVWEHDDLDVAAEAIAEQVKRRPDRSG</sequence>
<dbReference type="Pfam" id="PF03852">
    <property type="entry name" value="Vsr"/>
    <property type="match status" value="1"/>
</dbReference>
<dbReference type="Proteomes" id="UP000552097">
    <property type="component" value="Unassembled WGS sequence"/>
</dbReference>
<evidence type="ECO:0000256" key="4">
    <source>
        <dbReference type="ARBA" id="ARBA00022801"/>
    </source>
</evidence>
<organism evidence="8 9">
    <name type="scientific">Saccharothrix ecbatanensis</name>
    <dbReference type="NCBI Taxonomy" id="1105145"/>
    <lineage>
        <taxon>Bacteria</taxon>
        <taxon>Bacillati</taxon>
        <taxon>Actinomycetota</taxon>
        <taxon>Actinomycetes</taxon>
        <taxon>Pseudonocardiales</taxon>
        <taxon>Pseudonocardiaceae</taxon>
        <taxon>Saccharothrix</taxon>
    </lineage>
</organism>
<evidence type="ECO:0000313" key="9">
    <source>
        <dbReference type="Proteomes" id="UP000552097"/>
    </source>
</evidence>
<reference evidence="8 9" key="1">
    <citation type="submission" date="2020-08" db="EMBL/GenBank/DDBJ databases">
        <title>Sequencing the genomes of 1000 actinobacteria strains.</title>
        <authorList>
            <person name="Klenk H.-P."/>
        </authorList>
    </citation>
    <scope>NUCLEOTIDE SEQUENCE [LARGE SCALE GENOMIC DNA]</scope>
    <source>
        <strain evidence="8 9">DSM 45486</strain>
    </source>
</reference>
<accession>A0A7W9HRX3</accession>
<dbReference type="GO" id="GO:0016787">
    <property type="term" value="F:hydrolase activity"/>
    <property type="evidence" value="ECO:0007669"/>
    <property type="project" value="UniProtKB-KW"/>
</dbReference>
<keyword evidence="2 8" id="KW-0255">Endonuclease</keyword>
<evidence type="ECO:0000256" key="3">
    <source>
        <dbReference type="ARBA" id="ARBA00022763"/>
    </source>
</evidence>